<organism evidence="2 3">
    <name type="scientific">Sphingobacterium thalpophilum</name>
    <dbReference type="NCBI Taxonomy" id="259"/>
    <lineage>
        <taxon>Bacteria</taxon>
        <taxon>Pseudomonadati</taxon>
        <taxon>Bacteroidota</taxon>
        <taxon>Sphingobacteriia</taxon>
        <taxon>Sphingobacteriales</taxon>
        <taxon>Sphingobacteriaceae</taxon>
        <taxon>Sphingobacterium</taxon>
    </lineage>
</organism>
<name>A0A4U9VFN3_9SPHI</name>
<evidence type="ECO:0000313" key="1">
    <source>
        <dbReference type="EMBL" id="MEZ0453398.1"/>
    </source>
</evidence>
<evidence type="ECO:0000313" key="3">
    <source>
        <dbReference type="Proteomes" id="UP000308196"/>
    </source>
</evidence>
<gene>
    <name evidence="1" type="ORF">ABTW24_17535</name>
    <name evidence="2" type="ORF">NCTC11429_03270</name>
</gene>
<dbReference type="AlphaFoldDB" id="A0A4U9VFN3"/>
<dbReference type="GeneID" id="78463954"/>
<evidence type="ECO:0000313" key="2">
    <source>
        <dbReference type="EMBL" id="VTR45785.1"/>
    </source>
</evidence>
<dbReference type="EMBL" id="JBEOQB010000005">
    <property type="protein sequence ID" value="MEZ0453398.1"/>
    <property type="molecule type" value="Genomic_DNA"/>
</dbReference>
<dbReference type="KEGG" id="stha:NCTC11429_03270"/>
<keyword evidence="4" id="KW-1185">Reference proteome</keyword>
<evidence type="ECO:0000313" key="4">
    <source>
        <dbReference type="Proteomes" id="UP001566204"/>
    </source>
</evidence>
<protein>
    <submittedName>
        <fullName evidence="2">Uncharacterized protein</fullName>
    </submittedName>
</protein>
<dbReference type="Proteomes" id="UP000308196">
    <property type="component" value="Chromosome"/>
</dbReference>
<sequence length="161" mass="18663">MTTDPIKVYAVVSKEVKEDPDIFTNLEGIFSTYEKAQEYIDHFFGDAKYGYRTIIATILDPFQEEIKNNESYYSISSQLINNKLEIEICKTSFAVILCELGQLRVEEATDEKPLEINLHCFAISEEKAIEKFHQLVDDYAANNNLYFQINPYRIVSSDQCY</sequence>
<reference evidence="2 3" key="1">
    <citation type="submission" date="2019-05" db="EMBL/GenBank/DDBJ databases">
        <authorList>
            <consortium name="Pathogen Informatics"/>
        </authorList>
    </citation>
    <scope>NUCLEOTIDE SEQUENCE [LARGE SCALE GENOMIC DNA]</scope>
    <source>
        <strain evidence="2 3">NCTC11429</strain>
    </source>
</reference>
<dbReference type="RefSeq" id="WP_037532512.1">
    <property type="nucleotide sequence ID" value="NZ_CP141191.1"/>
</dbReference>
<dbReference type="EMBL" id="LR590484">
    <property type="protein sequence ID" value="VTR45785.1"/>
    <property type="molecule type" value="Genomic_DNA"/>
</dbReference>
<proteinExistence type="predicted"/>
<dbReference type="Proteomes" id="UP001566204">
    <property type="component" value="Unassembled WGS sequence"/>
</dbReference>
<reference evidence="1 4" key="2">
    <citation type="submission" date="2024-06" db="EMBL/GenBank/DDBJ databases">
        <title>Soil Sphingobacterium thalpophilum.</title>
        <authorList>
            <person name="Yang J."/>
            <person name="Li J."/>
        </authorList>
    </citation>
    <scope>NUCLEOTIDE SEQUENCE [LARGE SCALE GENOMIC DNA]</scope>
    <source>
        <strain evidence="1 4">22g91tb</strain>
    </source>
</reference>
<accession>A0A4U9VFN3</accession>